<keyword evidence="1" id="KW-0436">Ligase</keyword>
<proteinExistence type="predicted"/>
<dbReference type="Pfam" id="PF12224">
    <property type="entry name" value="Amidoligase_2"/>
    <property type="match status" value="1"/>
</dbReference>
<organism evidence="1">
    <name type="scientific">uncultured Caudovirales phage</name>
    <dbReference type="NCBI Taxonomy" id="2100421"/>
    <lineage>
        <taxon>Viruses</taxon>
        <taxon>Duplodnaviria</taxon>
        <taxon>Heunggongvirae</taxon>
        <taxon>Uroviricota</taxon>
        <taxon>Caudoviricetes</taxon>
        <taxon>Peduoviridae</taxon>
        <taxon>Maltschvirus</taxon>
        <taxon>Maltschvirus maltsch</taxon>
    </lineage>
</organism>
<name>A0A6J5MRC8_9CAUD</name>
<dbReference type="InterPro" id="IPR022025">
    <property type="entry name" value="Amidoligase_2"/>
</dbReference>
<dbReference type="EMBL" id="LR796499">
    <property type="protein sequence ID" value="CAB4149268.1"/>
    <property type="molecule type" value="Genomic_DNA"/>
</dbReference>
<accession>A0A6J5MRC8</accession>
<reference evidence="1" key="1">
    <citation type="submission" date="2020-04" db="EMBL/GenBank/DDBJ databases">
        <authorList>
            <person name="Chiriac C."/>
            <person name="Salcher M."/>
            <person name="Ghai R."/>
            <person name="Kavagutti S V."/>
        </authorList>
    </citation>
    <scope>NUCLEOTIDE SEQUENCE</scope>
</reference>
<protein>
    <submittedName>
        <fullName evidence="1">Amidoligase enzyme</fullName>
    </submittedName>
</protein>
<dbReference type="GO" id="GO:0016874">
    <property type="term" value="F:ligase activity"/>
    <property type="evidence" value="ECO:0007669"/>
    <property type="project" value="UniProtKB-KW"/>
</dbReference>
<evidence type="ECO:0000313" key="1">
    <source>
        <dbReference type="EMBL" id="CAB4149268.1"/>
    </source>
</evidence>
<gene>
    <name evidence="1" type="ORF">UFOVP536_66</name>
</gene>
<sequence>MSESNMLHVIGMFQPYKFDELFAESTSASETTNRRGRVQVSVRGPLAAIDYKFNGLMRNPDDNHAEALETLKSIKLPYMIWRAFTSKIQSYELTIRDSEIVWDVYVNTHLESDPIEYEKSYHSSLEKILNSLYEAFNQPIDHNDVQTGRRRFNELLSTVQDRIDYTDREVKNDEAKANTRKFADILGAAEIVEHGVIEEQLLTAYKLLPSNGLVARTWGFEVEVPDAKGVDAPNGVDKGEDGSLRSYETSDCECDCDDCTYHECDCDYCDNRRDGDDHCGGSSCATADSAEFRTTGGLQRIISPALYKLCSDLNEVDAEKNDSAGTHIHVYAKDLTTNQIGQVLASYKRLEPLMAKICGRADVNYARNIPMEYVRAALKKRGATINTDKPRAINIGHLTNNRGTVEFRQMDCNLDANRMTLWAWICRAFVTSAKRGMTFKDVLNVTDLVSLIEVFAKFNVLLHDENPEQIVYGSKTDTGAFVLQSHKVA</sequence>